<dbReference type="GO" id="GO:0046872">
    <property type="term" value="F:metal ion binding"/>
    <property type="evidence" value="ECO:0007669"/>
    <property type="project" value="UniProtKB-KW"/>
</dbReference>
<dbReference type="AlphaFoldDB" id="A0A1Y4L548"/>
<accession>A0A1Y4L548</accession>
<dbReference type="GO" id="GO:0016787">
    <property type="term" value="F:hydrolase activity"/>
    <property type="evidence" value="ECO:0007669"/>
    <property type="project" value="InterPro"/>
</dbReference>
<feature type="binding site" evidence="1">
    <location>
        <position position="123"/>
    </location>
    <ligand>
        <name>Mn(2+)</name>
        <dbReference type="ChEBI" id="CHEBI:29035"/>
        <label>2</label>
    </ligand>
</feature>
<proteinExistence type="predicted"/>
<reference evidence="4" key="1">
    <citation type="submission" date="2017-04" db="EMBL/GenBank/DDBJ databases">
        <title>Function of individual gut microbiota members based on whole genome sequencing of pure cultures obtained from chicken caecum.</title>
        <authorList>
            <person name="Medvecky M."/>
            <person name="Cejkova D."/>
            <person name="Polansky O."/>
            <person name="Karasova D."/>
            <person name="Kubasova T."/>
            <person name="Cizek A."/>
            <person name="Rychlik I."/>
        </authorList>
    </citation>
    <scope>NUCLEOTIDE SEQUENCE [LARGE SCALE GENOMIC DNA]</scope>
    <source>
        <strain evidence="4">An180</strain>
    </source>
</reference>
<name>A0A1Y4L548_9FIRM</name>
<keyword evidence="1" id="KW-0464">Manganese</keyword>
<keyword evidence="1" id="KW-0479">Metal-binding</keyword>
<dbReference type="Proteomes" id="UP000195897">
    <property type="component" value="Unassembled WGS sequence"/>
</dbReference>
<organism evidence="3 4">
    <name type="scientific">Butyricicoccus pullicaecorum</name>
    <dbReference type="NCBI Taxonomy" id="501571"/>
    <lineage>
        <taxon>Bacteria</taxon>
        <taxon>Bacillati</taxon>
        <taxon>Bacillota</taxon>
        <taxon>Clostridia</taxon>
        <taxon>Eubacteriales</taxon>
        <taxon>Butyricicoccaceae</taxon>
        <taxon>Butyricicoccus</taxon>
    </lineage>
</organism>
<dbReference type="Pfam" id="PF07687">
    <property type="entry name" value="M20_dimer"/>
    <property type="match status" value="1"/>
</dbReference>
<feature type="domain" description="Peptidase M20 dimerisation" evidence="2">
    <location>
        <begin position="208"/>
        <end position="304"/>
    </location>
</feature>
<evidence type="ECO:0000259" key="2">
    <source>
        <dbReference type="Pfam" id="PF07687"/>
    </source>
</evidence>
<feature type="binding site" evidence="1">
    <location>
        <position position="185"/>
    </location>
    <ligand>
        <name>Mn(2+)</name>
        <dbReference type="ChEBI" id="CHEBI:29035"/>
        <label>2</label>
    </ligand>
</feature>
<dbReference type="PANTHER" id="PTHR11014:SF63">
    <property type="entry name" value="METALLOPEPTIDASE, PUTATIVE (AFU_ORTHOLOGUE AFUA_6G09600)-RELATED"/>
    <property type="match status" value="1"/>
</dbReference>
<dbReference type="InterPro" id="IPR002933">
    <property type="entry name" value="Peptidase_M20"/>
</dbReference>
<dbReference type="Gene3D" id="3.30.70.360">
    <property type="match status" value="1"/>
</dbReference>
<dbReference type="PANTHER" id="PTHR11014">
    <property type="entry name" value="PEPTIDASE M20 FAMILY MEMBER"/>
    <property type="match status" value="1"/>
</dbReference>
<gene>
    <name evidence="3" type="ORF">B5F17_11090</name>
</gene>
<dbReference type="NCBIfam" id="TIGR01891">
    <property type="entry name" value="amidohydrolases"/>
    <property type="match status" value="1"/>
</dbReference>
<dbReference type="InterPro" id="IPR017439">
    <property type="entry name" value="Amidohydrolase"/>
</dbReference>
<feature type="binding site" evidence="1">
    <location>
        <position position="380"/>
    </location>
    <ligand>
        <name>Mn(2+)</name>
        <dbReference type="ChEBI" id="CHEBI:29035"/>
        <label>2</label>
    </ligand>
</feature>
<dbReference type="EMBL" id="NFKK01000015">
    <property type="protein sequence ID" value="OUP51905.1"/>
    <property type="molecule type" value="Genomic_DNA"/>
</dbReference>
<protein>
    <submittedName>
        <fullName evidence="3">Peptidase M20</fullName>
    </submittedName>
</protein>
<dbReference type="PIRSF" id="PIRSF005962">
    <property type="entry name" value="Pept_M20D_amidohydro"/>
    <property type="match status" value="1"/>
</dbReference>
<comment type="cofactor">
    <cofactor evidence="1">
        <name>Mn(2+)</name>
        <dbReference type="ChEBI" id="CHEBI:29035"/>
    </cofactor>
    <text evidence="1">The Mn(2+) ion enhances activity.</text>
</comment>
<comment type="caution">
    <text evidence="3">The sequence shown here is derived from an EMBL/GenBank/DDBJ whole genome shotgun (WGS) entry which is preliminary data.</text>
</comment>
<dbReference type="InterPro" id="IPR036264">
    <property type="entry name" value="Bact_exopeptidase_dim_dom"/>
</dbReference>
<dbReference type="CDD" id="cd03886">
    <property type="entry name" value="M20_Acy1"/>
    <property type="match status" value="1"/>
</dbReference>
<dbReference type="SUPFAM" id="SSF53187">
    <property type="entry name" value="Zn-dependent exopeptidases"/>
    <property type="match status" value="1"/>
</dbReference>
<evidence type="ECO:0000256" key="1">
    <source>
        <dbReference type="PIRSR" id="PIRSR005962-1"/>
    </source>
</evidence>
<dbReference type="Pfam" id="PF01546">
    <property type="entry name" value="Peptidase_M20"/>
    <property type="match status" value="1"/>
</dbReference>
<dbReference type="SUPFAM" id="SSF55031">
    <property type="entry name" value="Bacterial exopeptidase dimerisation domain"/>
    <property type="match status" value="1"/>
</dbReference>
<feature type="binding site" evidence="1">
    <location>
        <position position="125"/>
    </location>
    <ligand>
        <name>Mn(2+)</name>
        <dbReference type="ChEBI" id="CHEBI:29035"/>
        <label>2</label>
    </ligand>
</feature>
<feature type="binding site" evidence="1">
    <location>
        <position position="159"/>
    </location>
    <ligand>
        <name>Mn(2+)</name>
        <dbReference type="ChEBI" id="CHEBI:29035"/>
        <label>2</label>
    </ligand>
</feature>
<dbReference type="Gene3D" id="3.40.630.10">
    <property type="entry name" value="Zn peptidases"/>
    <property type="match status" value="1"/>
</dbReference>
<sequence length="414" mass="44424">MGISAEEIKKRAYQLENQIIKDRRYLHQIAEIGTDLPKTSAYIQQRLTEMGISWKACGGALPEKLTADFVEAGFPKMEKATGVLAQIGHGSPCILLRADMDALPMKEDSGLDFQSCSSASHMCGHDSHAAMLLGAAQILKEHEDQLHGSVKLMFQPGEETGAGARIMVENGALTSPKVDVAFGLHVQPTEATGTIGYATGVNSASLDTFILKIQGSGGHSSQPQLCTDPLMILNQVYQAVNLLVTREADPAAMVTLTCGVAKGGTAVNIIPDKAELHIGMRTLDVTAAEHLKQRIPEIIDHYVKAWNGTYELTEFHTPCTFSDQALCESLVPHLAEIVGADKVHQIPPMTGTEDFGYVTKEVPGMFVFLGAGQRGNAPLHSPKMVLDEAVLPLGAALHANAAAAWLRENGRETV</sequence>
<evidence type="ECO:0000313" key="4">
    <source>
        <dbReference type="Proteomes" id="UP000195897"/>
    </source>
</evidence>
<dbReference type="InterPro" id="IPR011650">
    <property type="entry name" value="Peptidase_M20_dimer"/>
</dbReference>
<dbReference type="RefSeq" id="WP_087373864.1">
    <property type="nucleotide sequence ID" value="NZ_NFKK01000015.1"/>
</dbReference>
<evidence type="ECO:0000313" key="3">
    <source>
        <dbReference type="EMBL" id="OUP51905.1"/>
    </source>
</evidence>